<dbReference type="OMA" id="NYTPDPR"/>
<evidence type="ECO:0000313" key="10">
    <source>
        <dbReference type="Proteomes" id="UP000324705"/>
    </source>
</evidence>
<keyword evidence="2 6" id="KW-1184">Jasmonic acid signaling pathway</keyword>
<evidence type="ECO:0000256" key="7">
    <source>
        <dbReference type="SAM" id="MobiDB-lite"/>
    </source>
</evidence>
<evidence type="ECO:0000256" key="2">
    <source>
        <dbReference type="ARBA" id="ARBA00022819"/>
    </source>
</evidence>
<feature type="compositionally biased region" description="Polar residues" evidence="7">
    <location>
        <begin position="99"/>
        <end position="108"/>
    </location>
</feature>
<comment type="function">
    <text evidence="6">Repressor of jasmonate responses.</text>
</comment>
<feature type="compositionally biased region" description="Low complexity" evidence="7">
    <location>
        <begin position="239"/>
        <end position="263"/>
    </location>
</feature>
<dbReference type="Pfam" id="PF06200">
    <property type="entry name" value="tify"/>
    <property type="match status" value="1"/>
</dbReference>
<dbReference type="GO" id="GO:0005634">
    <property type="term" value="C:nucleus"/>
    <property type="evidence" value="ECO:0007669"/>
    <property type="project" value="UniProtKB-SubCell"/>
</dbReference>
<sequence>MSMEIRSSRHHQEEATGNLMRPGSDYPPVMQRGGAPAAAAHRRQFQPIPAPFMSFRPPLADTPAPHHQGQLRFHGHGGPRPFHRPPPPPGSFPGAADGTASTAQQRFTADSASAVYRSAVGVYAPSRRIWNPKSTLMTMFYNGAVNVFDVPVDKAQEIMVLASRASVSTPPRPTEIQKSGSHVPANTRFTVPDPRKTFATHVSAISSRIPAVPQAPALPRNTPPGYQNYTPDPRTSSGVQSSVAPPVSRASSAQQMQQASPVAVAEPIRPIAVRQSRKASLARFLEKRKERVSSATPYQLSKSPLESSGSLGSASNSSRLSSADNAPPNNNCQESMSYVSNDAMSAIPHRVVIELE</sequence>
<feature type="region of interest" description="Disordered" evidence="7">
    <location>
        <begin position="210"/>
        <end position="263"/>
    </location>
</feature>
<feature type="compositionally biased region" description="Basic residues" evidence="7">
    <location>
        <begin position="73"/>
        <end position="83"/>
    </location>
</feature>
<feature type="compositionally biased region" description="Low complexity" evidence="7">
    <location>
        <begin position="300"/>
        <end position="322"/>
    </location>
</feature>
<comment type="similarity">
    <text evidence="1 6">Belongs to the TIFY/JAZ family.</text>
</comment>
<keyword evidence="3" id="KW-0832">Ubl conjugation</keyword>
<keyword evidence="5" id="KW-0804">Transcription</keyword>
<evidence type="ECO:0000256" key="3">
    <source>
        <dbReference type="ARBA" id="ARBA00022843"/>
    </source>
</evidence>
<dbReference type="PANTHER" id="PTHR33077:SF90">
    <property type="entry name" value="PROTEIN TIFY 7"/>
    <property type="match status" value="1"/>
</dbReference>
<dbReference type="PROSITE" id="PS51320">
    <property type="entry name" value="TIFY"/>
    <property type="match status" value="1"/>
</dbReference>
<dbReference type="Gramene" id="TRITD4Bv1G200010.1">
    <property type="protein sequence ID" value="TRITD4Bv1G200010.1"/>
    <property type="gene ID" value="TRITD4Bv1G200010"/>
</dbReference>
<keyword evidence="4" id="KW-0805">Transcription regulation</keyword>
<dbReference type="GO" id="GO:0009611">
    <property type="term" value="P:response to wounding"/>
    <property type="evidence" value="ECO:0007669"/>
    <property type="project" value="UniProtKB-UniRule"/>
</dbReference>
<dbReference type="AlphaFoldDB" id="A0A9R0TE13"/>
<dbReference type="InterPro" id="IPR010399">
    <property type="entry name" value="Tify_dom"/>
</dbReference>
<feature type="region of interest" description="Disordered" evidence="7">
    <location>
        <begin position="288"/>
        <end position="337"/>
    </location>
</feature>
<evidence type="ECO:0000256" key="1">
    <source>
        <dbReference type="ARBA" id="ARBA00008614"/>
    </source>
</evidence>
<reference evidence="9 10" key="1">
    <citation type="submission" date="2017-09" db="EMBL/GenBank/DDBJ databases">
        <authorList>
            <consortium name="International Durum Wheat Genome Sequencing Consortium (IDWGSC)"/>
            <person name="Milanesi L."/>
        </authorList>
    </citation>
    <scope>NUCLEOTIDE SEQUENCE [LARGE SCALE GENOMIC DNA]</scope>
    <source>
        <strain evidence="10">cv. Svevo</strain>
    </source>
</reference>
<feature type="region of interest" description="Disordered" evidence="7">
    <location>
        <begin position="168"/>
        <end position="188"/>
    </location>
</feature>
<organism evidence="9 10">
    <name type="scientific">Triticum turgidum subsp. durum</name>
    <name type="common">Durum wheat</name>
    <name type="synonym">Triticum durum</name>
    <dbReference type="NCBI Taxonomy" id="4567"/>
    <lineage>
        <taxon>Eukaryota</taxon>
        <taxon>Viridiplantae</taxon>
        <taxon>Streptophyta</taxon>
        <taxon>Embryophyta</taxon>
        <taxon>Tracheophyta</taxon>
        <taxon>Spermatophyta</taxon>
        <taxon>Magnoliopsida</taxon>
        <taxon>Liliopsida</taxon>
        <taxon>Poales</taxon>
        <taxon>Poaceae</taxon>
        <taxon>BOP clade</taxon>
        <taxon>Pooideae</taxon>
        <taxon>Triticodae</taxon>
        <taxon>Triticeae</taxon>
        <taxon>Triticinae</taxon>
        <taxon>Triticum</taxon>
    </lineage>
</organism>
<feature type="compositionally biased region" description="Basic and acidic residues" evidence="7">
    <location>
        <begin position="1"/>
        <end position="14"/>
    </location>
</feature>
<keyword evidence="10" id="KW-1185">Reference proteome</keyword>
<feature type="domain" description="Tify" evidence="8">
    <location>
        <begin position="130"/>
        <end position="164"/>
    </location>
</feature>
<keyword evidence="6" id="KW-0539">Nucleus</keyword>
<dbReference type="GO" id="GO:2000022">
    <property type="term" value="P:regulation of jasmonic acid mediated signaling pathway"/>
    <property type="evidence" value="ECO:0007669"/>
    <property type="project" value="UniProtKB-UniRule"/>
</dbReference>
<evidence type="ECO:0000256" key="5">
    <source>
        <dbReference type="ARBA" id="ARBA00023163"/>
    </source>
</evidence>
<gene>
    <name evidence="9" type="ORF">TRITD_4Bv1G200010</name>
</gene>
<dbReference type="PANTHER" id="PTHR33077">
    <property type="entry name" value="PROTEIN TIFY 4A-RELATED-RELATED"/>
    <property type="match status" value="1"/>
</dbReference>
<name>A0A9R0TE13_TRITD</name>
<evidence type="ECO:0000256" key="4">
    <source>
        <dbReference type="ARBA" id="ARBA00023015"/>
    </source>
</evidence>
<proteinExistence type="inferred from homology"/>
<dbReference type="EMBL" id="LT934118">
    <property type="protein sequence ID" value="VAI11194.1"/>
    <property type="molecule type" value="Genomic_DNA"/>
</dbReference>
<feature type="region of interest" description="Disordered" evidence="7">
    <location>
        <begin position="1"/>
        <end position="108"/>
    </location>
</feature>
<comment type="subcellular location">
    <subcellularLocation>
        <location evidence="6">Nucleus</location>
    </subcellularLocation>
</comment>
<evidence type="ECO:0000259" key="8">
    <source>
        <dbReference type="PROSITE" id="PS51320"/>
    </source>
</evidence>
<comment type="domain">
    <text evidence="6">The jas domain is required for interaction with COI1.</text>
</comment>
<dbReference type="SMART" id="SM00979">
    <property type="entry name" value="TIFY"/>
    <property type="match status" value="1"/>
</dbReference>
<accession>A0A9R0TE13</accession>
<feature type="compositionally biased region" description="Polar residues" evidence="7">
    <location>
        <begin position="323"/>
        <end position="337"/>
    </location>
</feature>
<dbReference type="Proteomes" id="UP000324705">
    <property type="component" value="Chromosome 4B"/>
</dbReference>
<dbReference type="Pfam" id="PF09425">
    <property type="entry name" value="Jas_motif"/>
    <property type="match status" value="1"/>
</dbReference>
<evidence type="ECO:0000256" key="6">
    <source>
        <dbReference type="RuleBase" id="RU369065"/>
    </source>
</evidence>
<feature type="compositionally biased region" description="Polar residues" evidence="7">
    <location>
        <begin position="224"/>
        <end position="238"/>
    </location>
</feature>
<dbReference type="GO" id="GO:0031347">
    <property type="term" value="P:regulation of defense response"/>
    <property type="evidence" value="ECO:0007669"/>
    <property type="project" value="UniProtKB-UniRule"/>
</dbReference>
<evidence type="ECO:0000313" key="9">
    <source>
        <dbReference type="EMBL" id="VAI11194.1"/>
    </source>
</evidence>
<dbReference type="InterPro" id="IPR018467">
    <property type="entry name" value="CCT_CS"/>
</dbReference>
<dbReference type="InterPro" id="IPR040390">
    <property type="entry name" value="TIFY/JAZ"/>
</dbReference>
<protein>
    <recommendedName>
        <fullName evidence="6">Protein TIFY</fullName>
    </recommendedName>
    <alternativeName>
        <fullName evidence="6">Jasmonate ZIM domain-containing protein</fullName>
    </alternativeName>
</protein>